<feature type="chain" id="PRO_5045869694" description="Secreted protein" evidence="1">
    <location>
        <begin position="22"/>
        <end position="134"/>
    </location>
</feature>
<accession>A0ABR1J4R7</accession>
<keyword evidence="3" id="KW-1185">Reference proteome</keyword>
<sequence>MARKFFLTAVAALMFIAGADAQCPDSGVGIGREQLCNFSGKGTVCGEIMGFITTPGSWDQAAIKNDLPGLGDQDQCGDYQGSPGFGPGHVDCDGSTITGVTPPNAGHYHCSSANIVQPGGFGSFAVIVACCQPD</sequence>
<organism evidence="2 3">
    <name type="scientific">Marasmiellus scandens</name>
    <dbReference type="NCBI Taxonomy" id="2682957"/>
    <lineage>
        <taxon>Eukaryota</taxon>
        <taxon>Fungi</taxon>
        <taxon>Dikarya</taxon>
        <taxon>Basidiomycota</taxon>
        <taxon>Agaricomycotina</taxon>
        <taxon>Agaricomycetes</taxon>
        <taxon>Agaricomycetidae</taxon>
        <taxon>Agaricales</taxon>
        <taxon>Marasmiineae</taxon>
        <taxon>Omphalotaceae</taxon>
        <taxon>Marasmiellus</taxon>
    </lineage>
</organism>
<dbReference type="EMBL" id="JBANRG010000033">
    <property type="protein sequence ID" value="KAK7450573.1"/>
    <property type="molecule type" value="Genomic_DNA"/>
</dbReference>
<name>A0ABR1J4R7_9AGAR</name>
<gene>
    <name evidence="2" type="ORF">VKT23_012882</name>
</gene>
<evidence type="ECO:0000313" key="2">
    <source>
        <dbReference type="EMBL" id="KAK7450573.1"/>
    </source>
</evidence>
<protein>
    <recommendedName>
        <fullName evidence="4">Secreted protein</fullName>
    </recommendedName>
</protein>
<feature type="signal peptide" evidence="1">
    <location>
        <begin position="1"/>
        <end position="21"/>
    </location>
</feature>
<evidence type="ECO:0000313" key="3">
    <source>
        <dbReference type="Proteomes" id="UP001498398"/>
    </source>
</evidence>
<reference evidence="2 3" key="1">
    <citation type="submission" date="2024-01" db="EMBL/GenBank/DDBJ databases">
        <title>A draft genome for the cacao thread blight pathogen Marasmiellus scandens.</title>
        <authorList>
            <person name="Baruah I.K."/>
            <person name="Leung J."/>
            <person name="Bukari Y."/>
            <person name="Amoako-Attah I."/>
            <person name="Meinhardt L.W."/>
            <person name="Bailey B.A."/>
            <person name="Cohen S.P."/>
        </authorList>
    </citation>
    <scope>NUCLEOTIDE SEQUENCE [LARGE SCALE GENOMIC DNA]</scope>
    <source>
        <strain evidence="2 3">GH-19</strain>
    </source>
</reference>
<proteinExistence type="predicted"/>
<evidence type="ECO:0000256" key="1">
    <source>
        <dbReference type="SAM" id="SignalP"/>
    </source>
</evidence>
<keyword evidence="1" id="KW-0732">Signal</keyword>
<evidence type="ECO:0008006" key="4">
    <source>
        <dbReference type="Google" id="ProtNLM"/>
    </source>
</evidence>
<dbReference type="Proteomes" id="UP001498398">
    <property type="component" value="Unassembled WGS sequence"/>
</dbReference>
<comment type="caution">
    <text evidence="2">The sequence shown here is derived from an EMBL/GenBank/DDBJ whole genome shotgun (WGS) entry which is preliminary data.</text>
</comment>